<dbReference type="AlphaFoldDB" id="A0A3E5HLN2"/>
<sequence>MTTVTMVWIQNHANEVRNANKAVLSYLAFKAHYDNGLAAWPAMGTIANACGISVKTVQRSIDWLVENGWLEPGQQDYSGIDPVTGEPIRRDRRTVVWNVICKDSSLPSEPVTEEPANRESVRSILARARKIKDKMSPRENVGIPTKNQTLDKMSPRDGTAEEPTGGVDKMSEKTDKMSPNIHGYTNNLSVPTGHLPASGESSPADEGETETRTTDAESEPAAPMPAPDGPDLPGEVLDALDQMRSRLGLPVEQPTGRDRTHAGRLVERVAEANHGDAAAAVALILAVIDWMPSHPFWLRRVANGRSLDANWTAAANDYVVDQIEAARRHDAEARDRDKPGQPPKPTPTPHAYTPEPHPDRLVAPIFGLRTMASKGIPQSDIDAHFTGTAGLNDCPVCRHDPRNQANHGVTRKGGES</sequence>
<evidence type="ECO:0000313" key="3">
    <source>
        <dbReference type="Proteomes" id="UP000261031"/>
    </source>
</evidence>
<evidence type="ECO:0000256" key="1">
    <source>
        <dbReference type="SAM" id="MobiDB-lite"/>
    </source>
</evidence>
<dbReference type="EMBL" id="QSWD01000003">
    <property type="protein sequence ID" value="RGP02620.1"/>
    <property type="molecule type" value="Genomic_DNA"/>
</dbReference>
<comment type="caution">
    <text evidence="2">The sequence shown here is derived from an EMBL/GenBank/DDBJ whole genome shotgun (WGS) entry which is preliminary data.</text>
</comment>
<evidence type="ECO:0000313" key="2">
    <source>
        <dbReference type="EMBL" id="RGP02620.1"/>
    </source>
</evidence>
<dbReference type="Pfam" id="PF13730">
    <property type="entry name" value="HTH_36"/>
    <property type="match status" value="1"/>
</dbReference>
<reference evidence="2 3" key="1">
    <citation type="submission" date="2018-08" db="EMBL/GenBank/DDBJ databases">
        <title>A genome reference for cultivated species of the human gut microbiota.</title>
        <authorList>
            <person name="Zou Y."/>
            <person name="Xue W."/>
            <person name="Luo G."/>
        </authorList>
    </citation>
    <scope>NUCLEOTIDE SEQUENCE [LARGE SCALE GENOMIC DNA]</scope>
    <source>
        <strain evidence="2 3">OF05-12</strain>
    </source>
</reference>
<organism evidence="2 3">
    <name type="scientific">Bifidobacterium pseudocatenulatum</name>
    <dbReference type="NCBI Taxonomy" id="28026"/>
    <lineage>
        <taxon>Bacteria</taxon>
        <taxon>Bacillati</taxon>
        <taxon>Actinomycetota</taxon>
        <taxon>Actinomycetes</taxon>
        <taxon>Bifidobacteriales</taxon>
        <taxon>Bifidobacteriaceae</taxon>
        <taxon>Bifidobacterium</taxon>
    </lineage>
</organism>
<protein>
    <submittedName>
        <fullName evidence="2">Helix-turn-helix domain-containing protein</fullName>
    </submittedName>
</protein>
<proteinExistence type="predicted"/>
<feature type="region of interest" description="Disordered" evidence="1">
    <location>
        <begin position="327"/>
        <end position="360"/>
    </location>
</feature>
<accession>A0A3E5HLN2</accession>
<dbReference type="Proteomes" id="UP000261031">
    <property type="component" value="Unassembled WGS sequence"/>
</dbReference>
<feature type="compositionally biased region" description="Basic and acidic residues" evidence="1">
    <location>
        <begin position="327"/>
        <end position="339"/>
    </location>
</feature>
<feature type="region of interest" description="Disordered" evidence="1">
    <location>
        <begin position="128"/>
        <end position="236"/>
    </location>
</feature>
<gene>
    <name evidence="2" type="ORF">DXA79_05110</name>
</gene>
<name>A0A3E5HLN2_BIFPS</name>
<dbReference type="RefSeq" id="WP_117612058.1">
    <property type="nucleotide sequence ID" value="NZ_JAQEVG010000003.1"/>
</dbReference>